<keyword evidence="12" id="KW-0472">Membrane</keyword>
<comment type="cofactor">
    <cofactor evidence="1 13">
        <name>heme</name>
        <dbReference type="ChEBI" id="CHEBI:30413"/>
    </cofactor>
</comment>
<evidence type="ECO:0000256" key="11">
    <source>
        <dbReference type="ARBA" id="ARBA00023033"/>
    </source>
</evidence>
<dbReference type="GO" id="GO:0016705">
    <property type="term" value="F:oxidoreductase activity, acting on paired donors, with incorporation or reduction of molecular oxygen"/>
    <property type="evidence" value="ECO:0007669"/>
    <property type="project" value="InterPro"/>
</dbReference>
<dbReference type="Proteomes" id="UP000284706">
    <property type="component" value="Unassembled WGS sequence"/>
</dbReference>
<dbReference type="GO" id="GO:0016020">
    <property type="term" value="C:membrane"/>
    <property type="evidence" value="ECO:0007669"/>
    <property type="project" value="UniProtKB-SubCell"/>
</dbReference>
<proteinExistence type="inferred from homology"/>
<keyword evidence="10 13" id="KW-0408">Iron</keyword>
<dbReference type="InterPro" id="IPR017972">
    <property type="entry name" value="Cyt_P450_CS"/>
</dbReference>
<dbReference type="EMBL" id="NHYE01005477">
    <property type="protein sequence ID" value="PPQ72014.1"/>
    <property type="molecule type" value="Genomic_DNA"/>
</dbReference>
<evidence type="ECO:0008006" key="17">
    <source>
        <dbReference type="Google" id="ProtNLM"/>
    </source>
</evidence>
<dbReference type="InterPro" id="IPR002401">
    <property type="entry name" value="Cyt_P450_E_grp-I"/>
</dbReference>
<gene>
    <name evidence="15" type="ORF">CVT26_007974</name>
</gene>
<dbReference type="STRING" id="231916.A0A409W0H5"/>
<evidence type="ECO:0000256" key="1">
    <source>
        <dbReference type="ARBA" id="ARBA00001971"/>
    </source>
</evidence>
<dbReference type="GO" id="GO:0020037">
    <property type="term" value="F:heme binding"/>
    <property type="evidence" value="ECO:0007669"/>
    <property type="project" value="InterPro"/>
</dbReference>
<dbReference type="PROSITE" id="PS00086">
    <property type="entry name" value="CYTOCHROME_P450"/>
    <property type="match status" value="1"/>
</dbReference>
<keyword evidence="9 14" id="KW-0560">Oxidoreductase</keyword>
<sequence>MISFVLFASAAAAALVLVLRRFLNPFKRPGVTLTPLRGPPRTSPLFGVTRLIRLSPNPREIYATWVKEYGSVFRIPLPFGSEAIVVTDPKAVAHIFGKDTFVYVKTPGLRVVTERVIGKGVLWVEGEDHRKQRKALNLAFSPGAIKNMTPVSYDTVYRLKAEWDKLLESSTTGAQVELDMHEWTMKLTLDTVGRAVFGHDFRTLEGNYSTIEEALHVFNTTIPSKLGMITYAASIFVPWIGNLPTKRNTLFKNLSDSAHSILENLLSAKATKENPDVVETGRKRQKSLIELLIDAEDDGLSLESAKRKKEIVTQMKAILIAASDPPGRHSGVPNPVVLVVSSDHQYFSCKAKEWALIELSRRPAIQARIRAEINSAPGVELDWNRLQSACPYLDAFISEVLRLRPSFGETPRVTNEDDILQLKEPITNASGELIDKIFLPKGTKVIIPNHFMNTAPDLWGTDAVELNPDRWIRQKESISGKEAIDEMSASNGRFLSFGQGPRVCVGKAFATAQLKHTDLVYTKIVLAVLLREYSFALPQGPDTAIDFHYSLIARPKVRGQVGAKLPLLISRAR</sequence>
<evidence type="ECO:0000256" key="14">
    <source>
        <dbReference type="RuleBase" id="RU000461"/>
    </source>
</evidence>
<keyword evidence="11 14" id="KW-0503">Monooxygenase</keyword>
<comment type="similarity">
    <text evidence="4 14">Belongs to the cytochrome P450 family.</text>
</comment>
<evidence type="ECO:0000256" key="10">
    <source>
        <dbReference type="ARBA" id="ARBA00023004"/>
    </source>
</evidence>
<comment type="subcellular location">
    <subcellularLocation>
        <location evidence="2">Membrane</location>
    </subcellularLocation>
</comment>
<keyword evidence="5 13" id="KW-0349">Heme</keyword>
<dbReference type="AlphaFoldDB" id="A0A409W0H5"/>
<keyword evidence="6" id="KW-0812">Transmembrane</keyword>
<dbReference type="PRINTS" id="PR00463">
    <property type="entry name" value="EP450I"/>
</dbReference>
<dbReference type="PANTHER" id="PTHR24305:SF166">
    <property type="entry name" value="CYTOCHROME P450 12A4, MITOCHONDRIAL-RELATED"/>
    <property type="match status" value="1"/>
</dbReference>
<dbReference type="InParanoid" id="A0A409W0H5"/>
<reference evidence="15 16" key="1">
    <citation type="journal article" date="2018" name="Evol. Lett.">
        <title>Horizontal gene cluster transfer increased hallucinogenic mushroom diversity.</title>
        <authorList>
            <person name="Reynolds H.T."/>
            <person name="Vijayakumar V."/>
            <person name="Gluck-Thaler E."/>
            <person name="Korotkin H.B."/>
            <person name="Matheny P.B."/>
            <person name="Slot J.C."/>
        </authorList>
    </citation>
    <scope>NUCLEOTIDE SEQUENCE [LARGE SCALE GENOMIC DNA]</scope>
    <source>
        <strain evidence="15 16">SRW20</strain>
    </source>
</reference>
<dbReference type="SUPFAM" id="SSF48264">
    <property type="entry name" value="Cytochrome P450"/>
    <property type="match status" value="1"/>
</dbReference>
<dbReference type="GO" id="GO:0004497">
    <property type="term" value="F:monooxygenase activity"/>
    <property type="evidence" value="ECO:0007669"/>
    <property type="project" value="UniProtKB-KW"/>
</dbReference>
<keyword evidence="16" id="KW-1185">Reference proteome</keyword>
<evidence type="ECO:0000313" key="16">
    <source>
        <dbReference type="Proteomes" id="UP000284706"/>
    </source>
</evidence>
<accession>A0A409W0H5</accession>
<dbReference type="Gene3D" id="1.10.630.10">
    <property type="entry name" value="Cytochrome P450"/>
    <property type="match status" value="1"/>
</dbReference>
<evidence type="ECO:0000313" key="15">
    <source>
        <dbReference type="EMBL" id="PPQ72014.1"/>
    </source>
</evidence>
<dbReference type="OrthoDB" id="1470350at2759"/>
<dbReference type="InterPro" id="IPR050121">
    <property type="entry name" value="Cytochrome_P450_monoxygenase"/>
</dbReference>
<evidence type="ECO:0000256" key="4">
    <source>
        <dbReference type="ARBA" id="ARBA00010617"/>
    </source>
</evidence>
<name>A0A409W0H5_9AGAR</name>
<evidence type="ECO:0000256" key="8">
    <source>
        <dbReference type="ARBA" id="ARBA00022989"/>
    </source>
</evidence>
<keyword evidence="8" id="KW-1133">Transmembrane helix</keyword>
<evidence type="ECO:0000256" key="9">
    <source>
        <dbReference type="ARBA" id="ARBA00023002"/>
    </source>
</evidence>
<dbReference type="InterPro" id="IPR001128">
    <property type="entry name" value="Cyt_P450"/>
</dbReference>
<evidence type="ECO:0000256" key="5">
    <source>
        <dbReference type="ARBA" id="ARBA00022617"/>
    </source>
</evidence>
<evidence type="ECO:0000256" key="7">
    <source>
        <dbReference type="ARBA" id="ARBA00022723"/>
    </source>
</evidence>
<keyword evidence="7 13" id="KW-0479">Metal-binding</keyword>
<dbReference type="InterPro" id="IPR036396">
    <property type="entry name" value="Cyt_P450_sf"/>
</dbReference>
<evidence type="ECO:0000256" key="3">
    <source>
        <dbReference type="ARBA" id="ARBA00004721"/>
    </source>
</evidence>
<evidence type="ECO:0000256" key="13">
    <source>
        <dbReference type="PIRSR" id="PIRSR602401-1"/>
    </source>
</evidence>
<dbReference type="PRINTS" id="PR00385">
    <property type="entry name" value="P450"/>
</dbReference>
<comment type="caution">
    <text evidence="15">The sequence shown here is derived from an EMBL/GenBank/DDBJ whole genome shotgun (WGS) entry which is preliminary data.</text>
</comment>
<evidence type="ECO:0000256" key="6">
    <source>
        <dbReference type="ARBA" id="ARBA00022692"/>
    </source>
</evidence>
<organism evidence="15 16">
    <name type="scientific">Gymnopilus dilepis</name>
    <dbReference type="NCBI Taxonomy" id="231916"/>
    <lineage>
        <taxon>Eukaryota</taxon>
        <taxon>Fungi</taxon>
        <taxon>Dikarya</taxon>
        <taxon>Basidiomycota</taxon>
        <taxon>Agaricomycotina</taxon>
        <taxon>Agaricomycetes</taxon>
        <taxon>Agaricomycetidae</taxon>
        <taxon>Agaricales</taxon>
        <taxon>Agaricineae</taxon>
        <taxon>Hymenogastraceae</taxon>
        <taxon>Gymnopilus</taxon>
    </lineage>
</organism>
<dbReference type="Pfam" id="PF00067">
    <property type="entry name" value="p450"/>
    <property type="match status" value="2"/>
</dbReference>
<comment type="pathway">
    <text evidence="3">Secondary metabolite biosynthesis; terpenoid biosynthesis.</text>
</comment>
<feature type="binding site" description="axial binding residue" evidence="13">
    <location>
        <position position="504"/>
    </location>
    <ligand>
        <name>heme</name>
        <dbReference type="ChEBI" id="CHEBI:30413"/>
    </ligand>
    <ligandPart>
        <name>Fe</name>
        <dbReference type="ChEBI" id="CHEBI:18248"/>
    </ligandPart>
</feature>
<dbReference type="GO" id="GO:0005506">
    <property type="term" value="F:iron ion binding"/>
    <property type="evidence" value="ECO:0007669"/>
    <property type="project" value="InterPro"/>
</dbReference>
<evidence type="ECO:0000256" key="2">
    <source>
        <dbReference type="ARBA" id="ARBA00004370"/>
    </source>
</evidence>
<protein>
    <recommendedName>
        <fullName evidence="17">Cytochrome P450</fullName>
    </recommendedName>
</protein>
<dbReference type="PANTHER" id="PTHR24305">
    <property type="entry name" value="CYTOCHROME P450"/>
    <property type="match status" value="1"/>
</dbReference>
<evidence type="ECO:0000256" key="12">
    <source>
        <dbReference type="ARBA" id="ARBA00023136"/>
    </source>
</evidence>